<dbReference type="EMBL" id="BARV01001141">
    <property type="protein sequence ID" value="GAH92493.1"/>
    <property type="molecule type" value="Genomic_DNA"/>
</dbReference>
<protein>
    <submittedName>
        <fullName evidence="1">Uncharacterized protein</fullName>
    </submittedName>
</protein>
<organism evidence="1">
    <name type="scientific">marine sediment metagenome</name>
    <dbReference type="NCBI Taxonomy" id="412755"/>
    <lineage>
        <taxon>unclassified sequences</taxon>
        <taxon>metagenomes</taxon>
        <taxon>ecological metagenomes</taxon>
    </lineage>
</organism>
<gene>
    <name evidence="1" type="ORF">S06H3_03494</name>
</gene>
<reference evidence="1" key="1">
    <citation type="journal article" date="2014" name="Front. Microbiol.">
        <title>High frequency of phylogenetically diverse reductive dehalogenase-homologous genes in deep subseafloor sedimentary metagenomes.</title>
        <authorList>
            <person name="Kawai M."/>
            <person name="Futagami T."/>
            <person name="Toyoda A."/>
            <person name="Takaki Y."/>
            <person name="Nishi S."/>
            <person name="Hori S."/>
            <person name="Arai W."/>
            <person name="Tsubouchi T."/>
            <person name="Morono Y."/>
            <person name="Uchiyama I."/>
            <person name="Ito T."/>
            <person name="Fujiyama A."/>
            <person name="Inagaki F."/>
            <person name="Takami H."/>
        </authorList>
    </citation>
    <scope>NUCLEOTIDE SEQUENCE</scope>
    <source>
        <strain evidence="1">Expedition CK06-06</strain>
    </source>
</reference>
<name>X1LEF2_9ZZZZ</name>
<comment type="caution">
    <text evidence="1">The sequence shown here is derived from an EMBL/GenBank/DDBJ whole genome shotgun (WGS) entry which is preliminary data.</text>
</comment>
<proteinExistence type="predicted"/>
<sequence>MGKWFRCPICGKYSIERNIDKNFQLQVFNQVGLGRAKGWRYDPIIDNGILDRVKNRIKFLYELFFEPQYLKYGNRPNHLFIGKGKPTAYDKGDFKL</sequence>
<evidence type="ECO:0000313" key="1">
    <source>
        <dbReference type="EMBL" id="GAH92493.1"/>
    </source>
</evidence>
<accession>X1LEF2</accession>
<dbReference type="AlphaFoldDB" id="X1LEF2"/>